<dbReference type="PANTHER" id="PTHR31286">
    <property type="entry name" value="GLYCINE-RICH CELL WALL STRUCTURAL PROTEIN 1.8-LIKE"/>
    <property type="match status" value="1"/>
</dbReference>
<feature type="compositionally biased region" description="Polar residues" evidence="2">
    <location>
        <begin position="109"/>
        <end position="127"/>
    </location>
</feature>
<gene>
    <name evidence="4" type="ORF">HAX54_036645</name>
</gene>
<dbReference type="InterPro" id="IPR036875">
    <property type="entry name" value="Znf_CCHC_sf"/>
</dbReference>
<feature type="compositionally biased region" description="Polar residues" evidence="2">
    <location>
        <begin position="59"/>
        <end position="75"/>
    </location>
</feature>
<dbReference type="PROSITE" id="PS50158">
    <property type="entry name" value="ZF_CCHC"/>
    <property type="match status" value="1"/>
</dbReference>
<evidence type="ECO:0000313" key="5">
    <source>
        <dbReference type="Proteomes" id="UP000823775"/>
    </source>
</evidence>
<evidence type="ECO:0000256" key="1">
    <source>
        <dbReference type="PROSITE-ProRule" id="PRU00047"/>
    </source>
</evidence>
<feature type="region of interest" description="Disordered" evidence="2">
    <location>
        <begin position="247"/>
        <end position="268"/>
    </location>
</feature>
<organism evidence="4 5">
    <name type="scientific">Datura stramonium</name>
    <name type="common">Jimsonweed</name>
    <name type="synonym">Common thornapple</name>
    <dbReference type="NCBI Taxonomy" id="4076"/>
    <lineage>
        <taxon>Eukaryota</taxon>
        <taxon>Viridiplantae</taxon>
        <taxon>Streptophyta</taxon>
        <taxon>Embryophyta</taxon>
        <taxon>Tracheophyta</taxon>
        <taxon>Spermatophyta</taxon>
        <taxon>Magnoliopsida</taxon>
        <taxon>eudicotyledons</taxon>
        <taxon>Gunneridae</taxon>
        <taxon>Pentapetalae</taxon>
        <taxon>asterids</taxon>
        <taxon>lamiids</taxon>
        <taxon>Solanales</taxon>
        <taxon>Solanaceae</taxon>
        <taxon>Solanoideae</taxon>
        <taxon>Datureae</taxon>
        <taxon>Datura</taxon>
    </lineage>
</organism>
<dbReference type="EMBL" id="JACEIK010004875">
    <property type="protein sequence ID" value="MCD9646635.1"/>
    <property type="molecule type" value="Genomic_DNA"/>
</dbReference>
<evidence type="ECO:0000259" key="3">
    <source>
        <dbReference type="PROSITE" id="PS50158"/>
    </source>
</evidence>
<keyword evidence="5" id="KW-1185">Reference proteome</keyword>
<feature type="compositionally biased region" description="Low complexity" evidence="2">
    <location>
        <begin position="128"/>
        <end position="139"/>
    </location>
</feature>
<keyword evidence="1" id="KW-0862">Zinc</keyword>
<dbReference type="InterPro" id="IPR040256">
    <property type="entry name" value="At4g02000-like"/>
</dbReference>
<protein>
    <recommendedName>
        <fullName evidence="3">CCHC-type domain-containing protein</fullName>
    </recommendedName>
</protein>
<reference evidence="4 5" key="1">
    <citation type="journal article" date="2021" name="BMC Genomics">
        <title>Datura genome reveals duplications of psychoactive alkaloid biosynthetic genes and high mutation rate following tissue culture.</title>
        <authorList>
            <person name="Rajewski A."/>
            <person name="Carter-House D."/>
            <person name="Stajich J."/>
            <person name="Litt A."/>
        </authorList>
    </citation>
    <scope>NUCLEOTIDE SEQUENCE [LARGE SCALE GENOMIC DNA]</scope>
    <source>
        <strain evidence="4">AR-01</strain>
    </source>
</reference>
<name>A0ABS8VL58_DATST</name>
<proteinExistence type="predicted"/>
<dbReference type="SUPFAM" id="SSF57756">
    <property type="entry name" value="Retrovirus zinc finger-like domains"/>
    <property type="match status" value="1"/>
</dbReference>
<evidence type="ECO:0000256" key="2">
    <source>
        <dbReference type="SAM" id="MobiDB-lite"/>
    </source>
</evidence>
<accession>A0ABS8VL58</accession>
<evidence type="ECO:0000313" key="4">
    <source>
        <dbReference type="EMBL" id="MCD9646635.1"/>
    </source>
</evidence>
<comment type="caution">
    <text evidence="4">The sequence shown here is derived from an EMBL/GenBank/DDBJ whole genome shotgun (WGS) entry which is preliminary data.</text>
</comment>
<feature type="domain" description="CCHC-type" evidence="3">
    <location>
        <begin position="48"/>
        <end position="63"/>
    </location>
</feature>
<keyword evidence="1" id="KW-0863">Zinc-finger</keyword>
<feature type="region of interest" description="Disordered" evidence="2">
    <location>
        <begin position="96"/>
        <end position="173"/>
    </location>
</feature>
<sequence>MDACTSATLRGRYARLCVQVPLDEPVTVSIQIENHKQSIIYEGEGYLCTICGRLGHTSSSCPSQQHNKTKISSVPNPKLQKEEEWQIVKFKRRQAYSNKKQEKEDLPLSKSSAKGSKINNMSAEQGISSTSSPTPLLSSHEQHTSNSTTHCSAPSSLRDPTNPSSPLTSVLGGDGATRACSHTFHGNQWCGDNNNSSKFKLSSSTNNRRDEVGFGELCQPYVDDKCPGSSSAGSFSYSLLPNANLVESPTPLQPSIEHEQQCESSSFL</sequence>
<feature type="region of interest" description="Disordered" evidence="2">
    <location>
        <begin position="59"/>
        <end position="78"/>
    </location>
</feature>
<keyword evidence="1" id="KW-0479">Metal-binding</keyword>
<dbReference type="Proteomes" id="UP000823775">
    <property type="component" value="Unassembled WGS sequence"/>
</dbReference>
<dbReference type="InterPro" id="IPR001878">
    <property type="entry name" value="Znf_CCHC"/>
</dbReference>
<dbReference type="PANTHER" id="PTHR31286:SF99">
    <property type="entry name" value="DUF4283 DOMAIN-CONTAINING PROTEIN"/>
    <property type="match status" value="1"/>
</dbReference>
<feature type="compositionally biased region" description="Polar residues" evidence="2">
    <location>
        <begin position="144"/>
        <end position="168"/>
    </location>
</feature>